<keyword evidence="1" id="KW-0812">Transmembrane</keyword>
<name>A0ABT0QC40_9FLAO</name>
<reference evidence="2" key="1">
    <citation type="submission" date="2022-05" db="EMBL/GenBank/DDBJ databases">
        <authorList>
            <person name="Park J.-S."/>
        </authorList>
    </citation>
    <scope>NUCLEOTIDE SEQUENCE</scope>
    <source>
        <strain evidence="2">2012CJ34-3</strain>
    </source>
</reference>
<dbReference type="EMBL" id="JAMFLZ010000001">
    <property type="protein sequence ID" value="MCL6293824.1"/>
    <property type="molecule type" value="Genomic_DNA"/>
</dbReference>
<evidence type="ECO:0008006" key="4">
    <source>
        <dbReference type="Google" id="ProtNLM"/>
    </source>
</evidence>
<evidence type="ECO:0000313" key="3">
    <source>
        <dbReference type="Proteomes" id="UP001165381"/>
    </source>
</evidence>
<feature type="transmembrane region" description="Helical" evidence="1">
    <location>
        <begin position="71"/>
        <end position="88"/>
    </location>
</feature>
<dbReference type="RefSeq" id="WP_249971872.1">
    <property type="nucleotide sequence ID" value="NZ_JAMFLZ010000001.1"/>
</dbReference>
<proteinExistence type="predicted"/>
<feature type="transmembrane region" description="Helical" evidence="1">
    <location>
        <begin position="128"/>
        <end position="147"/>
    </location>
</feature>
<evidence type="ECO:0000313" key="2">
    <source>
        <dbReference type="EMBL" id="MCL6293824.1"/>
    </source>
</evidence>
<dbReference type="Proteomes" id="UP001165381">
    <property type="component" value="Unassembled WGS sequence"/>
</dbReference>
<sequence length="198" mass="23244">MIEEDELINIWQSSSNQERIKFEKSKLILEMKSSLDRFHKSIKYRDLRELIGAIVVIPIFLYMAYAIPYTLSKIAAFLIVLIAIYVNIKLRSLNKHKPNTLTDSYIDYLYQCKNYLSLQKKLLDTAPYWSLLPVLTCAVLFILGVIINVEVQPLNLIIASIIIIGCGIFIYFYNKWYLKKHYIPRLKKMNELIKAMEK</sequence>
<evidence type="ECO:0000256" key="1">
    <source>
        <dbReference type="SAM" id="Phobius"/>
    </source>
</evidence>
<keyword evidence="1" id="KW-1133">Transmembrane helix</keyword>
<gene>
    <name evidence="2" type="ORF">M3P09_02390</name>
</gene>
<protein>
    <recommendedName>
        <fullName evidence="4">DNA mismatch repair protein MutS</fullName>
    </recommendedName>
</protein>
<comment type="caution">
    <text evidence="2">The sequence shown here is derived from an EMBL/GenBank/DDBJ whole genome shotgun (WGS) entry which is preliminary data.</text>
</comment>
<accession>A0ABT0QC40</accession>
<feature type="transmembrane region" description="Helical" evidence="1">
    <location>
        <begin position="153"/>
        <end position="173"/>
    </location>
</feature>
<organism evidence="2 3">
    <name type="scientific">Jejuia spongiicola</name>
    <dbReference type="NCBI Taxonomy" id="2942207"/>
    <lineage>
        <taxon>Bacteria</taxon>
        <taxon>Pseudomonadati</taxon>
        <taxon>Bacteroidota</taxon>
        <taxon>Flavobacteriia</taxon>
        <taxon>Flavobacteriales</taxon>
        <taxon>Flavobacteriaceae</taxon>
        <taxon>Jejuia</taxon>
    </lineage>
</organism>
<keyword evidence="1" id="KW-0472">Membrane</keyword>
<feature type="transmembrane region" description="Helical" evidence="1">
    <location>
        <begin position="47"/>
        <end position="65"/>
    </location>
</feature>
<keyword evidence="3" id="KW-1185">Reference proteome</keyword>